<sequence>MTLLSSARERFVNELTKKDRAKATILAYSKDIEQLISFAVRKKISDINELNRSIIEEFLKNLSDNNYTKKTISRKINAIKTFSKYLLDEKLIETDPSQFIQHPKLEQNAPRILSKLEYRALRDTVRDDVRTKAIVELLLQAGLRISELAAIKLAHINIDEETKKGTLQVPGSSSSKGRTIPLNNPAQEAIKDFLKERPEAKIDYLFVTKNGNPLLVRNIRATLTRYFKQIQLDDVTVNDLRHTFVAEHLKRGASVLLVSKIAGHKRLTTTENYLKYIDRKESGLGELEEL</sequence>
<evidence type="ECO:0000259" key="5">
    <source>
        <dbReference type="PROSITE" id="PS51898"/>
    </source>
</evidence>
<dbReference type="InterPro" id="IPR044068">
    <property type="entry name" value="CB"/>
</dbReference>
<dbReference type="GO" id="GO:0015074">
    <property type="term" value="P:DNA integration"/>
    <property type="evidence" value="ECO:0007669"/>
    <property type="project" value="UniProtKB-KW"/>
</dbReference>
<dbReference type="CDD" id="cd00397">
    <property type="entry name" value="DNA_BRE_C"/>
    <property type="match status" value="1"/>
</dbReference>
<dbReference type="PANTHER" id="PTHR30349">
    <property type="entry name" value="PHAGE INTEGRASE-RELATED"/>
    <property type="match status" value="1"/>
</dbReference>
<protein>
    <recommendedName>
        <fullName evidence="9">Tyrosine recombinase XerC</fullName>
    </recommendedName>
</protein>
<dbReference type="SUPFAM" id="SSF56349">
    <property type="entry name" value="DNA breaking-rejoining enzymes"/>
    <property type="match status" value="1"/>
</dbReference>
<dbReference type="Proteomes" id="UP000230683">
    <property type="component" value="Unassembled WGS sequence"/>
</dbReference>
<evidence type="ECO:0000313" key="8">
    <source>
        <dbReference type="Proteomes" id="UP000230683"/>
    </source>
</evidence>
<dbReference type="PANTHER" id="PTHR30349:SF81">
    <property type="entry name" value="TYROSINE RECOMBINASE XERC"/>
    <property type="match status" value="1"/>
</dbReference>
<keyword evidence="1" id="KW-0229">DNA integration</keyword>
<keyword evidence="2 4" id="KW-0238">DNA-binding</keyword>
<name>A0A2M7X5I5_UNCKA</name>
<keyword evidence="3" id="KW-0233">DNA recombination</keyword>
<feature type="domain" description="Core-binding (CB)" evidence="6">
    <location>
        <begin position="2"/>
        <end position="87"/>
    </location>
</feature>
<evidence type="ECO:0000313" key="7">
    <source>
        <dbReference type="EMBL" id="PJA41397.1"/>
    </source>
</evidence>
<dbReference type="Gene3D" id="1.10.443.10">
    <property type="entry name" value="Intergrase catalytic core"/>
    <property type="match status" value="1"/>
</dbReference>
<evidence type="ECO:0000256" key="4">
    <source>
        <dbReference type="PROSITE-ProRule" id="PRU01248"/>
    </source>
</evidence>
<dbReference type="InterPro" id="IPR010998">
    <property type="entry name" value="Integrase_recombinase_N"/>
</dbReference>
<dbReference type="InterPro" id="IPR004107">
    <property type="entry name" value="Integrase_SAM-like_N"/>
</dbReference>
<dbReference type="InterPro" id="IPR011010">
    <property type="entry name" value="DNA_brk_join_enz"/>
</dbReference>
<dbReference type="InterPro" id="IPR002104">
    <property type="entry name" value="Integrase_catalytic"/>
</dbReference>
<dbReference type="PROSITE" id="PS51898">
    <property type="entry name" value="TYR_RECOMBINASE"/>
    <property type="match status" value="1"/>
</dbReference>
<evidence type="ECO:0000256" key="3">
    <source>
        <dbReference type="ARBA" id="ARBA00023172"/>
    </source>
</evidence>
<evidence type="ECO:0000256" key="2">
    <source>
        <dbReference type="ARBA" id="ARBA00023125"/>
    </source>
</evidence>
<dbReference type="GO" id="GO:0003677">
    <property type="term" value="F:DNA binding"/>
    <property type="evidence" value="ECO:0007669"/>
    <property type="project" value="UniProtKB-UniRule"/>
</dbReference>
<evidence type="ECO:0000259" key="6">
    <source>
        <dbReference type="PROSITE" id="PS51900"/>
    </source>
</evidence>
<proteinExistence type="predicted"/>
<dbReference type="PROSITE" id="PS51900">
    <property type="entry name" value="CB"/>
    <property type="match status" value="1"/>
</dbReference>
<dbReference type="InterPro" id="IPR050090">
    <property type="entry name" value="Tyrosine_recombinase_XerCD"/>
</dbReference>
<dbReference type="GO" id="GO:0006310">
    <property type="term" value="P:DNA recombination"/>
    <property type="evidence" value="ECO:0007669"/>
    <property type="project" value="UniProtKB-KW"/>
</dbReference>
<dbReference type="Pfam" id="PF00589">
    <property type="entry name" value="Phage_integrase"/>
    <property type="match status" value="1"/>
</dbReference>
<reference evidence="8" key="1">
    <citation type="submission" date="2017-09" db="EMBL/GenBank/DDBJ databases">
        <title>Depth-based differentiation of microbial function through sediment-hosted aquifers and enrichment of novel symbionts in the deep terrestrial subsurface.</title>
        <authorList>
            <person name="Probst A.J."/>
            <person name="Ladd B."/>
            <person name="Jarett J.K."/>
            <person name="Geller-Mcgrath D.E."/>
            <person name="Sieber C.M.K."/>
            <person name="Emerson J.B."/>
            <person name="Anantharaman K."/>
            <person name="Thomas B.C."/>
            <person name="Malmstrom R."/>
            <person name="Stieglmeier M."/>
            <person name="Klingl A."/>
            <person name="Woyke T."/>
            <person name="Ryan C.M."/>
            <person name="Banfield J.F."/>
        </authorList>
    </citation>
    <scope>NUCLEOTIDE SEQUENCE [LARGE SCALE GENOMIC DNA]</scope>
</reference>
<dbReference type="InterPro" id="IPR013762">
    <property type="entry name" value="Integrase-like_cat_sf"/>
</dbReference>
<organism evidence="7 8">
    <name type="scientific">candidate division WWE3 bacterium CG_4_9_14_3_um_filter_34_6</name>
    <dbReference type="NCBI Taxonomy" id="1975079"/>
    <lineage>
        <taxon>Bacteria</taxon>
        <taxon>Katanobacteria</taxon>
    </lineage>
</organism>
<dbReference type="Pfam" id="PF02899">
    <property type="entry name" value="Phage_int_SAM_1"/>
    <property type="match status" value="1"/>
</dbReference>
<dbReference type="Gene3D" id="1.10.150.130">
    <property type="match status" value="1"/>
</dbReference>
<dbReference type="AlphaFoldDB" id="A0A2M7X5I5"/>
<feature type="domain" description="Tyr recombinase" evidence="5">
    <location>
        <begin position="108"/>
        <end position="288"/>
    </location>
</feature>
<dbReference type="EMBL" id="PFWY01000015">
    <property type="protein sequence ID" value="PJA41397.1"/>
    <property type="molecule type" value="Genomic_DNA"/>
</dbReference>
<gene>
    <name evidence="7" type="ORF">CO178_00265</name>
</gene>
<evidence type="ECO:0008006" key="9">
    <source>
        <dbReference type="Google" id="ProtNLM"/>
    </source>
</evidence>
<comment type="caution">
    <text evidence="7">The sequence shown here is derived from an EMBL/GenBank/DDBJ whole genome shotgun (WGS) entry which is preliminary data.</text>
</comment>
<evidence type="ECO:0000256" key="1">
    <source>
        <dbReference type="ARBA" id="ARBA00022908"/>
    </source>
</evidence>
<accession>A0A2M7X5I5</accession>